<proteinExistence type="predicted"/>
<dbReference type="Proteomes" id="UP000006764">
    <property type="component" value="Chromosome"/>
</dbReference>
<dbReference type="HOGENOM" id="CLU_047522_1_2_6"/>
<dbReference type="EMBL" id="CP004387">
    <property type="protein sequence ID" value="AJD48586.1"/>
    <property type="molecule type" value="Genomic_DNA"/>
</dbReference>
<protein>
    <recommendedName>
        <fullName evidence="4">HTH araC/xylS-type domain-containing protein</fullName>
    </recommendedName>
</protein>
<dbReference type="Pfam" id="PF12833">
    <property type="entry name" value="HTH_18"/>
    <property type="match status" value="1"/>
</dbReference>
<evidence type="ECO:0000256" key="2">
    <source>
        <dbReference type="ARBA" id="ARBA00023125"/>
    </source>
</evidence>
<organism evidence="5 6">
    <name type="scientific">Isoalcanivorax pacificus W11-5</name>
    <dbReference type="NCBI Taxonomy" id="391936"/>
    <lineage>
        <taxon>Bacteria</taxon>
        <taxon>Pseudomonadati</taxon>
        <taxon>Pseudomonadota</taxon>
        <taxon>Gammaproteobacteria</taxon>
        <taxon>Oceanospirillales</taxon>
        <taxon>Alcanivoracaceae</taxon>
        <taxon>Isoalcanivorax</taxon>
    </lineage>
</organism>
<dbReference type="Pfam" id="PF12625">
    <property type="entry name" value="Arabinose_bd"/>
    <property type="match status" value="1"/>
</dbReference>
<evidence type="ECO:0000259" key="4">
    <source>
        <dbReference type="PROSITE" id="PS01124"/>
    </source>
</evidence>
<keyword evidence="6" id="KW-1185">Reference proteome</keyword>
<keyword evidence="3" id="KW-0804">Transcription</keyword>
<dbReference type="GO" id="GO:0000976">
    <property type="term" value="F:transcription cis-regulatory region binding"/>
    <property type="evidence" value="ECO:0007669"/>
    <property type="project" value="TreeGrafter"/>
</dbReference>
<name>A0A0B4XNC7_9GAMM</name>
<dbReference type="PANTHER" id="PTHR47894">
    <property type="entry name" value="HTH-TYPE TRANSCRIPTIONAL REGULATOR GADX"/>
    <property type="match status" value="1"/>
</dbReference>
<dbReference type="PRINTS" id="PR00032">
    <property type="entry name" value="HTHARAC"/>
</dbReference>
<dbReference type="InterPro" id="IPR009057">
    <property type="entry name" value="Homeodomain-like_sf"/>
</dbReference>
<dbReference type="AlphaFoldDB" id="A0A0B4XNC7"/>
<sequence>MKFKASLLSDAPLVPIVYARILLRLSSQNLAERRRIVAASQIGESILDNPEAYISVRQFFHLIDHCQRTDVRPALGARYGMQLDLSAHGLQAFSLLHRHARASVTWRAVQFLNARTPLMGLHLISQGQQAMVQLRDIWPLDRRRDFIVDTYLGSMCRVASTLTRRYRVHMQQRPLHMKPDYEDIYGCEVRFGQHSNALVLEKARRERRQAAPAGGMQAVSSEAGNEQIITLVRQRIHQSPGRDCTLDRIAESLGSTSRTVSRYLKEAGLLFSDLRNSAREQLARQYLEYSDLSIADIAERLGYSDQASFTKAFRSWTGVPPGQLRRQR</sequence>
<gene>
    <name evidence="5" type="ORF">S7S_10870</name>
</gene>
<dbReference type="GO" id="GO:0005829">
    <property type="term" value="C:cytosol"/>
    <property type="evidence" value="ECO:0007669"/>
    <property type="project" value="TreeGrafter"/>
</dbReference>
<evidence type="ECO:0000313" key="5">
    <source>
        <dbReference type="EMBL" id="AJD48586.1"/>
    </source>
</evidence>
<evidence type="ECO:0000256" key="3">
    <source>
        <dbReference type="ARBA" id="ARBA00023163"/>
    </source>
</evidence>
<evidence type="ECO:0000256" key="1">
    <source>
        <dbReference type="ARBA" id="ARBA00023015"/>
    </source>
</evidence>
<dbReference type="SUPFAM" id="SSF46689">
    <property type="entry name" value="Homeodomain-like"/>
    <property type="match status" value="1"/>
</dbReference>
<dbReference type="SMART" id="SM00342">
    <property type="entry name" value="HTH_ARAC"/>
    <property type="match status" value="1"/>
</dbReference>
<dbReference type="InterPro" id="IPR032687">
    <property type="entry name" value="AraC-type_N"/>
</dbReference>
<dbReference type="InterPro" id="IPR018060">
    <property type="entry name" value="HTH_AraC"/>
</dbReference>
<evidence type="ECO:0000313" key="6">
    <source>
        <dbReference type="Proteomes" id="UP000006764"/>
    </source>
</evidence>
<dbReference type="InterPro" id="IPR020449">
    <property type="entry name" value="Tscrpt_reg_AraC-type_HTH"/>
</dbReference>
<keyword evidence="1" id="KW-0805">Transcription regulation</keyword>
<feature type="domain" description="HTH araC/xylS-type" evidence="4">
    <location>
        <begin position="226"/>
        <end position="327"/>
    </location>
</feature>
<dbReference type="PANTHER" id="PTHR47894:SF1">
    <property type="entry name" value="HTH-TYPE TRANSCRIPTIONAL REGULATOR VQSM"/>
    <property type="match status" value="1"/>
</dbReference>
<keyword evidence="2" id="KW-0238">DNA-binding</keyword>
<accession>A0A0B4XNC7</accession>
<dbReference type="Gene3D" id="1.10.10.60">
    <property type="entry name" value="Homeodomain-like"/>
    <property type="match status" value="1"/>
</dbReference>
<reference evidence="5 6" key="1">
    <citation type="journal article" date="2012" name="J. Bacteriol.">
        <title>Genome sequence of an alkane-degrading bacterium, Alcanivorax pacificus type strain W11-5, isolated from deep sea sediment.</title>
        <authorList>
            <person name="Lai Q."/>
            <person name="Shao Z."/>
        </authorList>
    </citation>
    <scope>NUCLEOTIDE SEQUENCE [LARGE SCALE GENOMIC DNA]</scope>
    <source>
        <strain evidence="5 6">W11-5</strain>
    </source>
</reference>
<dbReference type="KEGG" id="apac:S7S_10870"/>
<dbReference type="STRING" id="391936.S7S_10870"/>
<dbReference type="PROSITE" id="PS01124">
    <property type="entry name" value="HTH_ARAC_FAMILY_2"/>
    <property type="match status" value="1"/>
</dbReference>
<dbReference type="GO" id="GO:0003700">
    <property type="term" value="F:DNA-binding transcription factor activity"/>
    <property type="evidence" value="ECO:0007669"/>
    <property type="project" value="InterPro"/>
</dbReference>